<keyword evidence="12" id="KW-1185">Reference proteome</keyword>
<evidence type="ECO:0000256" key="4">
    <source>
        <dbReference type="ARBA" id="ARBA00022723"/>
    </source>
</evidence>
<dbReference type="EMBL" id="JANQDX010000008">
    <property type="protein sequence ID" value="KAL0920766.1"/>
    <property type="molecule type" value="Genomic_DNA"/>
</dbReference>
<dbReference type="FunFam" id="1.10.630.10:FF:000043">
    <property type="entry name" value="Cytochrome P450 99A2"/>
    <property type="match status" value="1"/>
</dbReference>
<evidence type="ECO:0000256" key="7">
    <source>
        <dbReference type="ARBA" id="ARBA00023033"/>
    </source>
</evidence>
<keyword evidence="10" id="KW-0812">Transmembrane</keyword>
<dbReference type="SUPFAM" id="SSF48264">
    <property type="entry name" value="Cytochrome P450"/>
    <property type="match status" value="1"/>
</dbReference>
<dbReference type="AlphaFoldDB" id="A0ABD0VDS6"/>
<dbReference type="Pfam" id="PF00067">
    <property type="entry name" value="p450"/>
    <property type="match status" value="1"/>
</dbReference>
<evidence type="ECO:0000256" key="2">
    <source>
        <dbReference type="ARBA" id="ARBA00010617"/>
    </source>
</evidence>
<gene>
    <name evidence="11" type="ORF">M5K25_009933</name>
</gene>
<comment type="cofactor">
    <cofactor evidence="1 8">
        <name>heme</name>
        <dbReference type="ChEBI" id="CHEBI:30413"/>
    </cofactor>
</comment>
<dbReference type="Proteomes" id="UP001552299">
    <property type="component" value="Unassembled WGS sequence"/>
</dbReference>
<feature type="binding site" description="axial binding residue" evidence="8">
    <location>
        <position position="478"/>
    </location>
    <ligand>
        <name>heme</name>
        <dbReference type="ChEBI" id="CHEBI:30413"/>
    </ligand>
    <ligandPart>
        <name>Fe</name>
        <dbReference type="ChEBI" id="CHEBI:18248"/>
    </ligandPart>
</feature>
<evidence type="ECO:0000256" key="1">
    <source>
        <dbReference type="ARBA" id="ARBA00001971"/>
    </source>
</evidence>
<reference evidence="11 12" key="1">
    <citation type="journal article" date="2024" name="Plant Biotechnol. J.">
        <title>Dendrobium thyrsiflorum genome and its molecular insights into genes involved in important horticultural traits.</title>
        <authorList>
            <person name="Chen B."/>
            <person name="Wang J.Y."/>
            <person name="Zheng P.J."/>
            <person name="Li K.L."/>
            <person name="Liang Y.M."/>
            <person name="Chen X.F."/>
            <person name="Zhang C."/>
            <person name="Zhao X."/>
            <person name="He X."/>
            <person name="Zhang G.Q."/>
            <person name="Liu Z.J."/>
            <person name="Xu Q."/>
        </authorList>
    </citation>
    <scope>NUCLEOTIDE SEQUENCE [LARGE SCALE GENOMIC DNA]</scope>
    <source>
        <strain evidence="11">GZMU011</strain>
    </source>
</reference>
<protein>
    <recommendedName>
        <fullName evidence="13">Cytochrome P450</fullName>
    </recommendedName>
</protein>
<keyword evidence="4 8" id="KW-0479">Metal-binding</keyword>
<dbReference type="PANTHER" id="PTHR47955:SF19">
    <property type="entry name" value="CYTOCHROME P450 71A9-LIKE ISOFORM X1"/>
    <property type="match status" value="1"/>
</dbReference>
<comment type="similarity">
    <text evidence="2 9">Belongs to the cytochrome P450 family.</text>
</comment>
<evidence type="ECO:0000256" key="9">
    <source>
        <dbReference type="RuleBase" id="RU000461"/>
    </source>
</evidence>
<sequence>MCPSSSPIAPLLLYPPAILLMLALTILAIVLSSLFFFKKSIATAITNTSTIINNRSVQPLPPSPPKYPIIGNLHQLGSSPHRSLRSLSERYGSLMLLHLGHLPVLVTSSPSIICEITQTQDHLFTNRPSLKAPNTILYHGHDIAFAPYGEYWREMKKATILHLLSNKKVGSYKQAREEELAFMMKEIDRTLLVDMTERFHALSRDVISRAVIGDSTRNKLWGDGLRRLIDECSRPIGEFYVGDYIPWLGKIVGVVSGFERRLRNAFERSDKFLEGIVKEHRRQIVKRKEEEGDGDATNECFLDALLTLDQGELKHKGVVFDSESIKAVVLDMFGAGTDPTSISMEWTMTELIRHPTAMKKLKEEIIKVVGPNKACIKEEQLADMSYLKAVVKEALRLHPPASIIPPRQLIQDTSINGYRIPKGTMVLINAWATGRDPEIWDSPEEFRPERFINGEARGINFSIHGFQLLAFGAGRRSCPGIKFSVTLIELAIANLVYVFDWKPAKGEIEDIDMSEVYGLTTRKREALMLIATKAAK</sequence>
<feature type="transmembrane region" description="Helical" evidence="10">
    <location>
        <begin position="12"/>
        <end position="37"/>
    </location>
</feature>
<dbReference type="PRINTS" id="PR00463">
    <property type="entry name" value="EP450I"/>
</dbReference>
<keyword evidence="5 9" id="KW-0560">Oxidoreductase</keyword>
<evidence type="ECO:0000256" key="6">
    <source>
        <dbReference type="ARBA" id="ARBA00023004"/>
    </source>
</evidence>
<evidence type="ECO:0000256" key="10">
    <source>
        <dbReference type="SAM" id="Phobius"/>
    </source>
</evidence>
<dbReference type="InterPro" id="IPR001128">
    <property type="entry name" value="Cyt_P450"/>
</dbReference>
<evidence type="ECO:0000256" key="5">
    <source>
        <dbReference type="ARBA" id="ARBA00023002"/>
    </source>
</evidence>
<dbReference type="InterPro" id="IPR036396">
    <property type="entry name" value="Cyt_P450_sf"/>
</dbReference>
<evidence type="ECO:0000256" key="8">
    <source>
        <dbReference type="PIRSR" id="PIRSR602401-1"/>
    </source>
</evidence>
<evidence type="ECO:0000313" key="12">
    <source>
        <dbReference type="Proteomes" id="UP001552299"/>
    </source>
</evidence>
<name>A0ABD0VDS6_DENTH</name>
<dbReference type="GO" id="GO:0046872">
    <property type="term" value="F:metal ion binding"/>
    <property type="evidence" value="ECO:0007669"/>
    <property type="project" value="UniProtKB-KW"/>
</dbReference>
<evidence type="ECO:0008006" key="13">
    <source>
        <dbReference type="Google" id="ProtNLM"/>
    </source>
</evidence>
<organism evidence="11 12">
    <name type="scientific">Dendrobium thyrsiflorum</name>
    <name type="common">Pinecone-like raceme dendrobium</name>
    <name type="synonym">Orchid</name>
    <dbReference type="NCBI Taxonomy" id="117978"/>
    <lineage>
        <taxon>Eukaryota</taxon>
        <taxon>Viridiplantae</taxon>
        <taxon>Streptophyta</taxon>
        <taxon>Embryophyta</taxon>
        <taxon>Tracheophyta</taxon>
        <taxon>Spermatophyta</taxon>
        <taxon>Magnoliopsida</taxon>
        <taxon>Liliopsida</taxon>
        <taxon>Asparagales</taxon>
        <taxon>Orchidaceae</taxon>
        <taxon>Epidendroideae</taxon>
        <taxon>Malaxideae</taxon>
        <taxon>Dendrobiinae</taxon>
        <taxon>Dendrobium</taxon>
    </lineage>
</organism>
<accession>A0ABD0VDS6</accession>
<dbReference type="CDD" id="cd11072">
    <property type="entry name" value="CYP71-like"/>
    <property type="match status" value="1"/>
</dbReference>
<keyword evidence="3 8" id="KW-0349">Heme</keyword>
<evidence type="ECO:0000256" key="3">
    <source>
        <dbReference type="ARBA" id="ARBA00022617"/>
    </source>
</evidence>
<dbReference type="PANTHER" id="PTHR47955">
    <property type="entry name" value="CYTOCHROME P450 FAMILY 71 PROTEIN"/>
    <property type="match status" value="1"/>
</dbReference>
<evidence type="ECO:0000313" key="11">
    <source>
        <dbReference type="EMBL" id="KAL0920766.1"/>
    </source>
</evidence>
<proteinExistence type="inferred from homology"/>
<dbReference type="PRINTS" id="PR00385">
    <property type="entry name" value="P450"/>
</dbReference>
<dbReference type="InterPro" id="IPR017972">
    <property type="entry name" value="Cyt_P450_CS"/>
</dbReference>
<dbReference type="Gene3D" id="1.10.630.10">
    <property type="entry name" value="Cytochrome P450"/>
    <property type="match status" value="1"/>
</dbReference>
<keyword evidence="6 8" id="KW-0408">Iron</keyword>
<dbReference type="PROSITE" id="PS00086">
    <property type="entry name" value="CYTOCHROME_P450"/>
    <property type="match status" value="1"/>
</dbReference>
<dbReference type="InterPro" id="IPR002401">
    <property type="entry name" value="Cyt_P450_E_grp-I"/>
</dbReference>
<keyword evidence="10" id="KW-1133">Transmembrane helix</keyword>
<keyword evidence="7 9" id="KW-0503">Monooxygenase</keyword>
<comment type="caution">
    <text evidence="11">The sequence shown here is derived from an EMBL/GenBank/DDBJ whole genome shotgun (WGS) entry which is preliminary data.</text>
</comment>
<keyword evidence="10" id="KW-0472">Membrane</keyword>
<dbReference type="GO" id="GO:0004497">
    <property type="term" value="F:monooxygenase activity"/>
    <property type="evidence" value="ECO:0007669"/>
    <property type="project" value="UniProtKB-KW"/>
</dbReference>